<dbReference type="GO" id="GO:0008902">
    <property type="term" value="F:hydroxymethylpyrimidine kinase activity"/>
    <property type="evidence" value="ECO:0007669"/>
    <property type="project" value="TreeGrafter"/>
</dbReference>
<gene>
    <name evidence="13" type="primary">thiM_1</name>
    <name evidence="11" type="synonym">thiM</name>
    <name evidence="13" type="ORF">NCTC13292_00433</name>
</gene>
<keyword evidence="5 11" id="KW-0479">Metal-binding</keyword>
<evidence type="ECO:0000256" key="8">
    <source>
        <dbReference type="ARBA" id="ARBA00022840"/>
    </source>
</evidence>
<evidence type="ECO:0000256" key="10">
    <source>
        <dbReference type="ARBA" id="ARBA00022977"/>
    </source>
</evidence>
<comment type="function">
    <text evidence="11">Catalyzes the phosphorylation of the hydroxyl group of 4-methyl-5-beta-hydroxyethylthiazole (THZ).</text>
</comment>
<dbReference type="EMBL" id="UGOA01000001">
    <property type="protein sequence ID" value="STX40677.1"/>
    <property type="molecule type" value="Genomic_DNA"/>
</dbReference>
<keyword evidence="8 11" id="KW-0067">ATP-binding</keyword>
<evidence type="ECO:0000256" key="5">
    <source>
        <dbReference type="ARBA" id="ARBA00022723"/>
    </source>
</evidence>
<dbReference type="Proteomes" id="UP000254677">
    <property type="component" value="Unassembled WGS sequence"/>
</dbReference>
<evidence type="ECO:0000256" key="3">
    <source>
        <dbReference type="ARBA" id="ARBA00004868"/>
    </source>
</evidence>
<evidence type="ECO:0000256" key="4">
    <source>
        <dbReference type="ARBA" id="ARBA00022679"/>
    </source>
</evidence>
<evidence type="ECO:0000256" key="11">
    <source>
        <dbReference type="HAMAP-Rule" id="MF_00228"/>
    </source>
</evidence>
<organism evidence="13 14">
    <name type="scientific">Legionella donaldsonii</name>
    <dbReference type="NCBI Taxonomy" id="45060"/>
    <lineage>
        <taxon>Bacteria</taxon>
        <taxon>Pseudomonadati</taxon>
        <taxon>Pseudomonadota</taxon>
        <taxon>Gammaproteobacteria</taxon>
        <taxon>Legionellales</taxon>
        <taxon>Legionellaceae</taxon>
        <taxon>Legionella</taxon>
    </lineage>
</organism>
<evidence type="ECO:0000256" key="12">
    <source>
        <dbReference type="SAM" id="Phobius"/>
    </source>
</evidence>
<dbReference type="PIRSF" id="PIRSF000513">
    <property type="entry name" value="Thz_kinase"/>
    <property type="match status" value="1"/>
</dbReference>
<dbReference type="GO" id="GO:0000287">
    <property type="term" value="F:magnesium ion binding"/>
    <property type="evidence" value="ECO:0007669"/>
    <property type="project" value="UniProtKB-UniRule"/>
</dbReference>
<evidence type="ECO:0000256" key="1">
    <source>
        <dbReference type="ARBA" id="ARBA00001771"/>
    </source>
</evidence>
<dbReference type="RefSeq" id="WP_245953931.1">
    <property type="nucleotide sequence ID" value="NZ_CAXYJE010000005.1"/>
</dbReference>
<evidence type="ECO:0000256" key="9">
    <source>
        <dbReference type="ARBA" id="ARBA00022842"/>
    </source>
</evidence>
<dbReference type="InterPro" id="IPR029056">
    <property type="entry name" value="Ribokinase-like"/>
</dbReference>
<dbReference type="GO" id="GO:0005829">
    <property type="term" value="C:cytosol"/>
    <property type="evidence" value="ECO:0007669"/>
    <property type="project" value="TreeGrafter"/>
</dbReference>
<keyword evidence="12" id="KW-1133">Transmembrane helix</keyword>
<reference evidence="13 14" key="1">
    <citation type="submission" date="2018-06" db="EMBL/GenBank/DDBJ databases">
        <authorList>
            <consortium name="Pathogen Informatics"/>
            <person name="Doyle S."/>
        </authorList>
    </citation>
    <scope>NUCLEOTIDE SEQUENCE [LARGE SCALE GENOMIC DNA]</scope>
    <source>
        <strain evidence="13 14">NCTC13292</strain>
    </source>
</reference>
<dbReference type="HAMAP" id="MF_00228">
    <property type="entry name" value="Thz_kinase"/>
    <property type="match status" value="1"/>
</dbReference>
<dbReference type="GO" id="GO:0009228">
    <property type="term" value="P:thiamine biosynthetic process"/>
    <property type="evidence" value="ECO:0007669"/>
    <property type="project" value="UniProtKB-KW"/>
</dbReference>
<dbReference type="Pfam" id="PF02110">
    <property type="entry name" value="HK"/>
    <property type="match status" value="1"/>
</dbReference>
<comment type="catalytic activity">
    <reaction evidence="1 11">
        <text>5-(2-hydroxyethyl)-4-methylthiazole + ATP = 4-methyl-5-(2-phosphooxyethyl)-thiazole + ADP + H(+)</text>
        <dbReference type="Rhea" id="RHEA:24212"/>
        <dbReference type="ChEBI" id="CHEBI:15378"/>
        <dbReference type="ChEBI" id="CHEBI:17957"/>
        <dbReference type="ChEBI" id="CHEBI:30616"/>
        <dbReference type="ChEBI" id="CHEBI:58296"/>
        <dbReference type="ChEBI" id="CHEBI:456216"/>
        <dbReference type="EC" id="2.7.1.50"/>
    </reaction>
</comment>
<dbReference type="GO" id="GO:0005524">
    <property type="term" value="F:ATP binding"/>
    <property type="evidence" value="ECO:0007669"/>
    <property type="project" value="UniProtKB-UniRule"/>
</dbReference>
<comment type="cofactor">
    <cofactor evidence="2 11">
        <name>Mg(2+)</name>
        <dbReference type="ChEBI" id="CHEBI:18420"/>
    </cofactor>
</comment>
<dbReference type="PANTHER" id="PTHR20858:SF17">
    <property type="entry name" value="HYDROXYMETHYLPYRIMIDINE_PHOSPHOMETHYLPYRIMIDINE KINASE THI20-RELATED"/>
    <property type="match status" value="1"/>
</dbReference>
<keyword evidence="4 11" id="KW-0808">Transferase</keyword>
<evidence type="ECO:0000256" key="6">
    <source>
        <dbReference type="ARBA" id="ARBA00022741"/>
    </source>
</evidence>
<dbReference type="UniPathway" id="UPA00060">
    <property type="reaction ID" value="UER00139"/>
</dbReference>
<comment type="similarity">
    <text evidence="11">Belongs to the Thz kinase family.</text>
</comment>
<keyword evidence="9 11" id="KW-0460">Magnesium</keyword>
<dbReference type="InterPro" id="IPR000417">
    <property type="entry name" value="Hyethyz_kinase"/>
</dbReference>
<dbReference type="AlphaFoldDB" id="A0A378J171"/>
<dbReference type="EC" id="2.7.1.50" evidence="11"/>
<evidence type="ECO:0000313" key="14">
    <source>
        <dbReference type="Proteomes" id="UP000254677"/>
    </source>
</evidence>
<evidence type="ECO:0000313" key="13">
    <source>
        <dbReference type="EMBL" id="STX40677.1"/>
    </source>
</evidence>
<evidence type="ECO:0000256" key="2">
    <source>
        <dbReference type="ARBA" id="ARBA00001946"/>
    </source>
</evidence>
<dbReference type="Gene3D" id="3.40.1190.20">
    <property type="match status" value="1"/>
</dbReference>
<protein>
    <recommendedName>
        <fullName evidence="11">Hydroxyethylthiazole kinase</fullName>
        <ecNumber evidence="11">2.7.1.50</ecNumber>
    </recommendedName>
    <alternativeName>
        <fullName evidence="11">4-methyl-5-beta-hydroxyethylthiazole kinase</fullName>
        <shortName evidence="11">TH kinase</shortName>
        <shortName evidence="11">Thz kinase</shortName>
    </alternativeName>
</protein>
<keyword evidence="12" id="KW-0812">Transmembrane</keyword>
<dbReference type="CDD" id="cd01170">
    <property type="entry name" value="THZ_kinase"/>
    <property type="match status" value="1"/>
</dbReference>
<accession>A0A378J171</accession>
<feature type="binding site" evidence="11">
    <location>
        <position position="194"/>
    </location>
    <ligand>
        <name>substrate</name>
    </ligand>
</feature>
<dbReference type="GO" id="GO:0004417">
    <property type="term" value="F:hydroxyethylthiazole kinase activity"/>
    <property type="evidence" value="ECO:0007669"/>
    <property type="project" value="UniProtKB-UniRule"/>
</dbReference>
<name>A0A378J171_9GAMM</name>
<dbReference type="PANTHER" id="PTHR20858">
    <property type="entry name" value="PHOSPHOMETHYLPYRIMIDINE KINASE"/>
    <property type="match status" value="1"/>
</dbReference>
<dbReference type="GO" id="GO:0008972">
    <property type="term" value="F:phosphomethylpyrimidine kinase activity"/>
    <property type="evidence" value="ECO:0007669"/>
    <property type="project" value="TreeGrafter"/>
</dbReference>
<feature type="transmembrane region" description="Helical" evidence="12">
    <location>
        <begin position="188"/>
        <end position="211"/>
    </location>
</feature>
<sequence>MMNLLKDLEEALVSLRQTKPLVLCLTNFVTMEFMANSLLASGAAPLMSQAMDEIEELITISQVVNINLGTLDHAFYERALEAAKIAKSQSKPVVLDPVGAGASRLRTTAAKSLLPHVDIIRGNASEILALSDEAGDTKGVESARSVNQAMNAAQQLAVSPSKIVVVSGPVDFITDGRQAINLPFGSPLMPLVTGMGCTLTAVIAAFAAIGLSMYQAALLATAYFGLCGQLTQHKTQGPGAFRQVFIDKLYKPDWELFGEWIAGSEIVDSFNSIN</sequence>
<dbReference type="PRINTS" id="PR01099">
    <property type="entry name" value="HYETHTZKNASE"/>
</dbReference>
<keyword evidence="14" id="KW-1185">Reference proteome</keyword>
<proteinExistence type="inferred from homology"/>
<dbReference type="GO" id="GO:0009229">
    <property type="term" value="P:thiamine diphosphate biosynthetic process"/>
    <property type="evidence" value="ECO:0007669"/>
    <property type="project" value="UniProtKB-UniRule"/>
</dbReference>
<dbReference type="SUPFAM" id="SSF53613">
    <property type="entry name" value="Ribokinase-like"/>
    <property type="match status" value="1"/>
</dbReference>
<feature type="binding site" evidence="11">
    <location>
        <position position="121"/>
    </location>
    <ligand>
        <name>ATP</name>
        <dbReference type="ChEBI" id="CHEBI:30616"/>
    </ligand>
</feature>
<keyword evidence="7 11" id="KW-0418">Kinase</keyword>
<feature type="binding site" evidence="11">
    <location>
        <position position="47"/>
    </location>
    <ligand>
        <name>substrate</name>
    </ligand>
</feature>
<keyword evidence="10 11" id="KW-0784">Thiamine biosynthesis</keyword>
<comment type="pathway">
    <text evidence="3 11">Cofactor biosynthesis; thiamine diphosphate biosynthesis; 4-methyl-5-(2-phosphoethyl)-thiazole from 5-(2-hydroxyethyl)-4-methylthiazole: step 1/1.</text>
</comment>
<feature type="binding site" evidence="11">
    <location>
        <position position="167"/>
    </location>
    <ligand>
        <name>ATP</name>
        <dbReference type="ChEBI" id="CHEBI:30616"/>
    </ligand>
</feature>
<keyword evidence="6 11" id="KW-0547">Nucleotide-binding</keyword>
<keyword evidence="12" id="KW-0472">Membrane</keyword>
<evidence type="ECO:0000256" key="7">
    <source>
        <dbReference type="ARBA" id="ARBA00022777"/>
    </source>
</evidence>
<dbReference type="NCBIfam" id="NF006830">
    <property type="entry name" value="PRK09355.1"/>
    <property type="match status" value="1"/>
</dbReference>